<dbReference type="InterPro" id="IPR007300">
    <property type="entry name" value="CidB/LrgB"/>
</dbReference>
<sequence length="230" mass="24128">MYAFLTSSLFLCVVVSLAAYAIGVYLHNKLENDLVNPLLIAIALVLVFLLVTGLPYKDYVKGSSYISFLLTPATICLAVPLYEQMKLLTRNFTAIIGGITAGMFAGLITVFLFAKLFHFDHASYVTLLPKSITTAIGMGVSEELGGYVSITVVAIIATGVVGNIFAEQICRLFHITDPVAKGIACGSAAHAMGTSKAMEMGAVEGAMSSLAMVAAGIMTVAGASLFAVLI</sequence>
<accession>A0A1G5WUL6</accession>
<evidence type="ECO:0000256" key="4">
    <source>
        <dbReference type="ARBA" id="ARBA00023136"/>
    </source>
</evidence>
<evidence type="ECO:0000313" key="7">
    <source>
        <dbReference type="Proteomes" id="UP000199689"/>
    </source>
</evidence>
<dbReference type="STRING" id="209880.SAMN02910343_01617"/>
<organism evidence="6 7">
    <name type="scientific">Allisonella histaminiformans</name>
    <dbReference type="NCBI Taxonomy" id="209880"/>
    <lineage>
        <taxon>Bacteria</taxon>
        <taxon>Bacillati</taxon>
        <taxon>Bacillota</taxon>
        <taxon>Negativicutes</taxon>
        <taxon>Veillonellales</taxon>
        <taxon>Veillonellaceae</taxon>
        <taxon>Allisonella</taxon>
    </lineage>
</organism>
<dbReference type="GeneID" id="87756601"/>
<keyword evidence="4 5" id="KW-0472">Membrane</keyword>
<feature type="transmembrane region" description="Helical" evidence="5">
    <location>
        <begin position="94"/>
        <end position="114"/>
    </location>
</feature>
<evidence type="ECO:0000313" key="6">
    <source>
        <dbReference type="EMBL" id="SDA61604.1"/>
    </source>
</evidence>
<dbReference type="GO" id="GO:0016020">
    <property type="term" value="C:membrane"/>
    <property type="evidence" value="ECO:0007669"/>
    <property type="project" value="UniProtKB-SubCell"/>
</dbReference>
<keyword evidence="3 5" id="KW-1133">Transmembrane helix</keyword>
<dbReference type="OrthoDB" id="9811701at2"/>
<dbReference type="EMBL" id="FMXA01000038">
    <property type="protein sequence ID" value="SDA61604.1"/>
    <property type="molecule type" value="Genomic_DNA"/>
</dbReference>
<protein>
    <submittedName>
        <fullName evidence="6">TIGR00659 family protein</fullName>
    </submittedName>
</protein>
<evidence type="ECO:0000256" key="1">
    <source>
        <dbReference type="ARBA" id="ARBA00004141"/>
    </source>
</evidence>
<evidence type="ECO:0000256" key="5">
    <source>
        <dbReference type="SAM" id="Phobius"/>
    </source>
</evidence>
<dbReference type="PANTHER" id="PTHR30249:SF0">
    <property type="entry name" value="PLASTIDAL GLYCOLATE_GLYCERATE TRANSLOCATOR 1, CHLOROPLASTIC"/>
    <property type="match status" value="1"/>
</dbReference>
<feature type="transmembrane region" description="Helical" evidence="5">
    <location>
        <begin position="65"/>
        <end position="82"/>
    </location>
</feature>
<name>A0A1G5WUL6_9FIRM</name>
<reference evidence="6 7" key="1">
    <citation type="submission" date="2016-10" db="EMBL/GenBank/DDBJ databases">
        <authorList>
            <person name="de Groot N.N."/>
        </authorList>
    </citation>
    <scope>NUCLEOTIDE SEQUENCE [LARGE SCALE GENOMIC DNA]</scope>
    <source>
        <strain evidence="6 7">DSM 15230</strain>
    </source>
</reference>
<feature type="transmembrane region" description="Helical" evidence="5">
    <location>
        <begin position="206"/>
        <end position="229"/>
    </location>
</feature>
<dbReference type="Pfam" id="PF04172">
    <property type="entry name" value="LrgB"/>
    <property type="match status" value="1"/>
</dbReference>
<comment type="subcellular location">
    <subcellularLocation>
        <location evidence="1">Membrane</location>
        <topology evidence="1">Multi-pass membrane protein</topology>
    </subcellularLocation>
</comment>
<dbReference type="PANTHER" id="PTHR30249">
    <property type="entry name" value="PUTATIVE SEROTONIN TRANSPORTER"/>
    <property type="match status" value="1"/>
</dbReference>
<evidence type="ECO:0000256" key="2">
    <source>
        <dbReference type="ARBA" id="ARBA00022692"/>
    </source>
</evidence>
<dbReference type="AlphaFoldDB" id="A0A1G5WUL6"/>
<feature type="transmembrane region" description="Helical" evidence="5">
    <location>
        <begin position="146"/>
        <end position="166"/>
    </location>
</feature>
<feature type="transmembrane region" description="Helical" evidence="5">
    <location>
        <begin position="34"/>
        <end position="53"/>
    </location>
</feature>
<dbReference type="RefSeq" id="WP_091365617.1">
    <property type="nucleotide sequence ID" value="NZ_FMXA01000038.1"/>
</dbReference>
<keyword evidence="7" id="KW-1185">Reference proteome</keyword>
<keyword evidence="2 5" id="KW-0812">Transmembrane</keyword>
<gene>
    <name evidence="6" type="ORF">SAMN02910343_01617</name>
</gene>
<dbReference type="Proteomes" id="UP000199689">
    <property type="component" value="Unassembled WGS sequence"/>
</dbReference>
<evidence type="ECO:0000256" key="3">
    <source>
        <dbReference type="ARBA" id="ARBA00022989"/>
    </source>
</evidence>
<proteinExistence type="predicted"/>